<keyword evidence="2" id="KW-1185">Reference proteome</keyword>
<evidence type="ECO:0000313" key="1">
    <source>
        <dbReference type="EMBL" id="CAA7057431.1"/>
    </source>
</evidence>
<dbReference type="EMBL" id="CACVBM020001695">
    <property type="protein sequence ID" value="CAA7057431.1"/>
    <property type="molecule type" value="Genomic_DNA"/>
</dbReference>
<evidence type="ECO:0008006" key="3">
    <source>
        <dbReference type="Google" id="ProtNLM"/>
    </source>
</evidence>
<organism evidence="1 2">
    <name type="scientific">Microthlaspi erraticum</name>
    <dbReference type="NCBI Taxonomy" id="1685480"/>
    <lineage>
        <taxon>Eukaryota</taxon>
        <taxon>Viridiplantae</taxon>
        <taxon>Streptophyta</taxon>
        <taxon>Embryophyta</taxon>
        <taxon>Tracheophyta</taxon>
        <taxon>Spermatophyta</taxon>
        <taxon>Magnoliopsida</taxon>
        <taxon>eudicotyledons</taxon>
        <taxon>Gunneridae</taxon>
        <taxon>Pentapetalae</taxon>
        <taxon>rosids</taxon>
        <taxon>malvids</taxon>
        <taxon>Brassicales</taxon>
        <taxon>Brassicaceae</taxon>
        <taxon>Coluteocarpeae</taxon>
        <taxon>Microthlaspi</taxon>
    </lineage>
</organism>
<dbReference type="AlphaFoldDB" id="A0A6D2KW22"/>
<gene>
    <name evidence="1" type="ORF">MERR_LOCUS44667</name>
</gene>
<accession>A0A6D2KW22</accession>
<comment type="caution">
    <text evidence="1">The sequence shown here is derived from an EMBL/GenBank/DDBJ whole genome shotgun (WGS) entry which is preliminary data.</text>
</comment>
<name>A0A6D2KW22_9BRAS</name>
<reference evidence="1" key="1">
    <citation type="submission" date="2020-01" db="EMBL/GenBank/DDBJ databases">
        <authorList>
            <person name="Mishra B."/>
        </authorList>
    </citation>
    <scope>NUCLEOTIDE SEQUENCE [LARGE SCALE GENOMIC DNA]</scope>
</reference>
<proteinExistence type="predicted"/>
<evidence type="ECO:0000313" key="2">
    <source>
        <dbReference type="Proteomes" id="UP000467841"/>
    </source>
</evidence>
<sequence length="120" mass="13735">MIRTTKPPVTLKDYDCTWEETLDEESDFAEEDFTGFLRLLSEDGSSELQDFQATMIDTNSDKWMEVAGDEYHSLMKNMTWVLIARPVQKTIGCKWIVTRKPGIAGVENPRFKARLVAKGL</sequence>
<dbReference type="Proteomes" id="UP000467841">
    <property type="component" value="Unassembled WGS sequence"/>
</dbReference>
<protein>
    <recommendedName>
        <fullName evidence="3">Reverse transcriptase Ty1/copia-type domain-containing protein</fullName>
    </recommendedName>
</protein>
<dbReference type="OrthoDB" id="8064578at2759"/>